<dbReference type="OrthoDB" id="3873157at2"/>
<dbReference type="AlphaFoldDB" id="A0A6N7KRB3"/>
<keyword evidence="2" id="KW-1185">Reference proteome</keyword>
<evidence type="ECO:0000313" key="2">
    <source>
        <dbReference type="Proteomes" id="UP000450000"/>
    </source>
</evidence>
<comment type="caution">
    <text evidence="1">The sequence shown here is derived from an EMBL/GenBank/DDBJ whole genome shotgun (WGS) entry which is preliminary data.</text>
</comment>
<proteinExistence type="predicted"/>
<evidence type="ECO:0000313" key="1">
    <source>
        <dbReference type="EMBL" id="MQS13129.1"/>
    </source>
</evidence>
<dbReference type="Proteomes" id="UP000450000">
    <property type="component" value="Unassembled WGS sequence"/>
</dbReference>
<protein>
    <submittedName>
        <fullName evidence="1">Uncharacterized protein</fullName>
    </submittedName>
</protein>
<gene>
    <name evidence="1" type="ORF">F7Q99_12750</name>
</gene>
<name>A0A6N7KRB3_9ACTN</name>
<accession>A0A6N7KRB3</accession>
<dbReference type="EMBL" id="WBOF01000001">
    <property type="protein sequence ID" value="MQS13129.1"/>
    <property type="molecule type" value="Genomic_DNA"/>
</dbReference>
<reference evidence="1 2" key="1">
    <citation type="submission" date="2019-09" db="EMBL/GenBank/DDBJ databases">
        <title>Genome Sequences of Streptomyces kaniharaensis ATCC 21070.</title>
        <authorList>
            <person name="Zhu W."/>
            <person name="De Crecy-Lagard V."/>
            <person name="Richards N.G."/>
        </authorList>
    </citation>
    <scope>NUCLEOTIDE SEQUENCE [LARGE SCALE GENOMIC DNA]</scope>
    <source>
        <strain evidence="1 2">SF-557</strain>
    </source>
</reference>
<sequence length="74" mass="8015">MPQCAGFRLKLSSMKISQKIRDEHGDGSTAVNTDYDAEGVAGMQAMSEGFRAQGNWVYLPLADRHRDAVGGRTG</sequence>
<organism evidence="1 2">
    <name type="scientific">Streptomyces kaniharaensis</name>
    <dbReference type="NCBI Taxonomy" id="212423"/>
    <lineage>
        <taxon>Bacteria</taxon>
        <taxon>Bacillati</taxon>
        <taxon>Actinomycetota</taxon>
        <taxon>Actinomycetes</taxon>
        <taxon>Kitasatosporales</taxon>
        <taxon>Streptomycetaceae</taxon>
        <taxon>Streptomyces</taxon>
    </lineage>
</organism>